<evidence type="ECO:0000259" key="3">
    <source>
        <dbReference type="Pfam" id="PF13458"/>
    </source>
</evidence>
<name>A0A194AGK6_9BACT</name>
<organism evidence="4 5">
    <name type="scientific">Desulfoplanes formicivorans</name>
    <dbReference type="NCBI Taxonomy" id="1592317"/>
    <lineage>
        <taxon>Bacteria</taxon>
        <taxon>Pseudomonadati</taxon>
        <taxon>Thermodesulfobacteriota</taxon>
        <taxon>Desulfovibrionia</taxon>
        <taxon>Desulfovibrionales</taxon>
        <taxon>Desulfoplanaceae</taxon>
        <taxon>Desulfoplanes</taxon>
    </lineage>
</organism>
<dbReference type="EMBL" id="BDFE01000017">
    <property type="protein sequence ID" value="GAU09207.1"/>
    <property type="molecule type" value="Genomic_DNA"/>
</dbReference>
<evidence type="ECO:0000256" key="2">
    <source>
        <dbReference type="ARBA" id="ARBA00022729"/>
    </source>
</evidence>
<keyword evidence="5" id="KW-1185">Reference proteome</keyword>
<feature type="domain" description="Leucine-binding protein" evidence="3">
    <location>
        <begin position="21"/>
        <end position="378"/>
    </location>
</feature>
<dbReference type="PANTHER" id="PTHR47235:SF1">
    <property type="entry name" value="BLR6548 PROTEIN"/>
    <property type="match status" value="1"/>
</dbReference>
<protein>
    <submittedName>
        <fullName evidence="4">ABC transporter substrate-binding protein</fullName>
    </submittedName>
</protein>
<proteinExistence type="inferred from homology"/>
<dbReference type="Proteomes" id="UP000095200">
    <property type="component" value="Unassembled WGS sequence"/>
</dbReference>
<dbReference type="CDD" id="cd19978">
    <property type="entry name" value="PBP1_ABC_ligand_binding-like"/>
    <property type="match status" value="1"/>
</dbReference>
<dbReference type="SUPFAM" id="SSF53822">
    <property type="entry name" value="Periplasmic binding protein-like I"/>
    <property type="match status" value="1"/>
</dbReference>
<dbReference type="InterPro" id="IPR028081">
    <property type="entry name" value="Leu-bd"/>
</dbReference>
<comment type="caution">
    <text evidence="4">The sequence shown here is derived from an EMBL/GenBank/DDBJ whole genome shotgun (WGS) entry which is preliminary data.</text>
</comment>
<sequence length="408" mass="44946">MVLAFLLFILLGGPSTAGSREIFLGMSAAFTGPSRDLGCKLYQGAMTYLHHVNQQGGVHGNTIVLLTLDDGYNPEPTIANTIRFVDFDDVFCLFNYVGTPTVTRMLPLLSKYVSRPLYLLFPFTGAQPQRKPPYEHLVFDFRTSYQAEVKALTDLFRQRGYSRFAILYQADAYGRSGWQSMKNALAHHDLTFVGQASYRRGQAFEDSFEPQVTALAATSPEVIISIAASEAAAGFIRDARDTGMNVPIANISFVDPNTLINLLAPLRSPQGTNYFANLINSQVVPFFADPDLPASREYMTLIAASHDIPSRPGCKMPINHYMQSGPISFEGFLNAKLLVRMLETMGSFPDPKDLPRAFAALDGEDIGIGHPLRIEPGHSQISNAVHFIAFSNATMFPVDAQTFQVTEP</sequence>
<reference evidence="5" key="1">
    <citation type="submission" date="2016-06" db="EMBL/GenBank/DDBJ databases">
        <title>Draft genome sequence of Desulfoplanes formicivorans strain Pf12B.</title>
        <authorList>
            <person name="Watanabe M."/>
            <person name="Kojima H."/>
            <person name="Fukui M."/>
        </authorList>
    </citation>
    <scope>NUCLEOTIDE SEQUENCE [LARGE SCALE GENOMIC DNA]</scope>
    <source>
        <strain evidence="5">Pf12B</strain>
    </source>
</reference>
<dbReference type="Pfam" id="PF13458">
    <property type="entry name" value="Peripla_BP_6"/>
    <property type="match status" value="1"/>
</dbReference>
<evidence type="ECO:0000313" key="5">
    <source>
        <dbReference type="Proteomes" id="UP000095200"/>
    </source>
</evidence>
<dbReference type="Gene3D" id="3.40.50.2300">
    <property type="match status" value="2"/>
</dbReference>
<accession>A0A194AGK6</accession>
<dbReference type="PANTHER" id="PTHR47235">
    <property type="entry name" value="BLR6548 PROTEIN"/>
    <property type="match status" value="1"/>
</dbReference>
<dbReference type="InterPro" id="IPR028082">
    <property type="entry name" value="Peripla_BP_I"/>
</dbReference>
<comment type="similarity">
    <text evidence="1">Belongs to the leucine-binding protein family.</text>
</comment>
<dbReference type="AlphaFoldDB" id="A0A194AGK6"/>
<keyword evidence="2" id="KW-0732">Signal</keyword>
<evidence type="ECO:0000256" key="1">
    <source>
        <dbReference type="ARBA" id="ARBA00010062"/>
    </source>
</evidence>
<gene>
    <name evidence="4" type="ORF">DPF_1928</name>
</gene>
<evidence type="ECO:0000313" key="4">
    <source>
        <dbReference type="EMBL" id="GAU09207.1"/>
    </source>
</evidence>
<dbReference type="STRING" id="1592317.DPF_1928"/>